<reference evidence="5" key="1">
    <citation type="submission" date="2022-06" db="EMBL/GenBank/DDBJ databases">
        <title>Novel species in genus nocardia.</title>
        <authorList>
            <person name="Li F."/>
        </authorList>
    </citation>
    <scope>NUCLEOTIDE SEQUENCE</scope>
    <source>
        <strain evidence="5">CDC141</strain>
    </source>
</reference>
<dbReference type="Pfam" id="PF11774">
    <property type="entry name" value="Lsr2"/>
    <property type="match status" value="1"/>
</dbReference>
<name>A0A9X2J2M6_9NOCA</name>
<proteinExistence type="predicted"/>
<feature type="domain" description="Lsr2 dimerization" evidence="3">
    <location>
        <begin position="1"/>
        <end position="64"/>
    </location>
</feature>
<protein>
    <submittedName>
        <fullName evidence="5">Lsr2 family protein</fullName>
    </submittedName>
</protein>
<dbReference type="Proteomes" id="UP001139157">
    <property type="component" value="Unassembled WGS sequence"/>
</dbReference>
<dbReference type="InterPro" id="IPR036625">
    <property type="entry name" value="E3-bd_dom_sf"/>
</dbReference>
<keyword evidence="1" id="KW-0238">DNA-binding</keyword>
<evidence type="ECO:0000313" key="5">
    <source>
        <dbReference type="EMBL" id="MCM6778196.1"/>
    </source>
</evidence>
<evidence type="ECO:0000256" key="1">
    <source>
        <dbReference type="ARBA" id="ARBA00023125"/>
    </source>
</evidence>
<dbReference type="InterPro" id="IPR042261">
    <property type="entry name" value="Lsr2-like_dimerization"/>
</dbReference>
<organism evidence="5 6">
    <name type="scientific">Nocardia pulmonis</name>
    <dbReference type="NCBI Taxonomy" id="2951408"/>
    <lineage>
        <taxon>Bacteria</taxon>
        <taxon>Bacillati</taxon>
        <taxon>Actinomycetota</taxon>
        <taxon>Actinomycetes</taxon>
        <taxon>Mycobacteriales</taxon>
        <taxon>Nocardiaceae</taxon>
        <taxon>Nocardia</taxon>
    </lineage>
</organism>
<dbReference type="GO" id="GO:0003677">
    <property type="term" value="F:DNA binding"/>
    <property type="evidence" value="ECO:0007669"/>
    <property type="project" value="UniProtKB-KW"/>
</dbReference>
<evidence type="ECO:0000313" key="6">
    <source>
        <dbReference type="Proteomes" id="UP001139157"/>
    </source>
</evidence>
<dbReference type="AlphaFoldDB" id="A0A9X2J2M6"/>
<evidence type="ECO:0000256" key="2">
    <source>
        <dbReference type="SAM" id="MobiDB-lite"/>
    </source>
</evidence>
<sequence length="120" mass="13021">MAQKTIVETYDDLTGERIDTDIVPNPTINFAVDGVEYEIELGAKNRDKFYAALDPYTAAARRIGGRRGRKAAAAGSGSASGLSKAESNKIREWAQSTGRKVSARGRLPKDLVEAYREANS</sequence>
<keyword evidence="6" id="KW-1185">Reference proteome</keyword>
<dbReference type="EMBL" id="JAMRXG010000020">
    <property type="protein sequence ID" value="MCM6778196.1"/>
    <property type="molecule type" value="Genomic_DNA"/>
</dbReference>
<dbReference type="Pfam" id="PF23359">
    <property type="entry name" value="Lsr2_DNA-bd"/>
    <property type="match status" value="1"/>
</dbReference>
<feature type="compositionally biased region" description="Low complexity" evidence="2">
    <location>
        <begin position="71"/>
        <end position="85"/>
    </location>
</feature>
<accession>A0A9X2J2M6</accession>
<gene>
    <name evidence="5" type="ORF">NDR86_32390</name>
</gene>
<feature type="region of interest" description="Disordered" evidence="2">
    <location>
        <begin position="64"/>
        <end position="88"/>
    </location>
</feature>
<dbReference type="GO" id="GO:0016746">
    <property type="term" value="F:acyltransferase activity"/>
    <property type="evidence" value="ECO:0007669"/>
    <property type="project" value="InterPro"/>
</dbReference>
<feature type="domain" description="Lsr2 DNA-binding" evidence="4">
    <location>
        <begin position="84"/>
        <end position="118"/>
    </location>
</feature>
<comment type="caution">
    <text evidence="5">The sequence shown here is derived from an EMBL/GenBank/DDBJ whole genome shotgun (WGS) entry which is preliminary data.</text>
</comment>
<dbReference type="InterPro" id="IPR055370">
    <property type="entry name" value="Lsr2_DNA-bd"/>
</dbReference>
<dbReference type="RefSeq" id="WP_251917671.1">
    <property type="nucleotide sequence ID" value="NZ_JAMRXG010000020.1"/>
</dbReference>
<evidence type="ECO:0000259" key="4">
    <source>
        <dbReference type="Pfam" id="PF23359"/>
    </source>
</evidence>
<dbReference type="Gene3D" id="3.30.60.230">
    <property type="entry name" value="Lsr2, dimerization domain"/>
    <property type="match status" value="1"/>
</dbReference>
<dbReference type="Gene3D" id="4.10.320.10">
    <property type="entry name" value="E3-binding domain"/>
    <property type="match status" value="1"/>
</dbReference>
<evidence type="ECO:0000259" key="3">
    <source>
        <dbReference type="Pfam" id="PF11774"/>
    </source>
</evidence>
<dbReference type="InterPro" id="IPR024412">
    <property type="entry name" value="Lsr2_dim_dom"/>
</dbReference>